<comment type="caution">
    <text evidence="1">The sequence shown here is derived from an EMBL/GenBank/DDBJ whole genome shotgun (WGS) entry which is preliminary data.</text>
</comment>
<reference evidence="1 2" key="1">
    <citation type="submission" date="2019-12" db="EMBL/GenBank/DDBJ databases">
        <title>Hymenobacter sp. HMF4947 Genome sequencing and assembly.</title>
        <authorList>
            <person name="Kang H."/>
            <person name="Cha I."/>
            <person name="Kim H."/>
            <person name="Joh K."/>
        </authorList>
    </citation>
    <scope>NUCLEOTIDE SEQUENCE [LARGE SCALE GENOMIC DNA]</scope>
    <source>
        <strain evidence="1 2">HMF4947</strain>
    </source>
</reference>
<dbReference type="RefSeq" id="WP_157565057.1">
    <property type="nucleotide sequence ID" value="NZ_WQKZ01000002.1"/>
</dbReference>
<dbReference type="AlphaFoldDB" id="A0A7K1TEI9"/>
<accession>A0A7K1TEI9</accession>
<dbReference type="Proteomes" id="UP000441336">
    <property type="component" value="Unassembled WGS sequence"/>
</dbReference>
<gene>
    <name evidence="1" type="ORF">GO988_10765</name>
</gene>
<keyword evidence="2" id="KW-1185">Reference proteome</keyword>
<sequence>MRNSLSQFQHFLRVALVALPVLLLLGLNGRAVTLLRPLGTPTQSRVSALPRATVIKQKIVLEAASPLGAYVAPAAVLGWLPPTLPLAWQPRLVRRAIAAATAAAPLTFVAQQCHQLLLRAALSPQAP</sequence>
<organism evidence="1 2">
    <name type="scientific">Hymenobacter ginkgonis</name>
    <dbReference type="NCBI Taxonomy" id="2682976"/>
    <lineage>
        <taxon>Bacteria</taxon>
        <taxon>Pseudomonadati</taxon>
        <taxon>Bacteroidota</taxon>
        <taxon>Cytophagia</taxon>
        <taxon>Cytophagales</taxon>
        <taxon>Hymenobacteraceae</taxon>
        <taxon>Hymenobacter</taxon>
    </lineage>
</organism>
<name>A0A7K1TEI9_9BACT</name>
<evidence type="ECO:0000313" key="1">
    <source>
        <dbReference type="EMBL" id="MVN76804.1"/>
    </source>
</evidence>
<proteinExistence type="predicted"/>
<dbReference type="EMBL" id="WQKZ01000002">
    <property type="protein sequence ID" value="MVN76804.1"/>
    <property type="molecule type" value="Genomic_DNA"/>
</dbReference>
<protein>
    <submittedName>
        <fullName evidence="1">Uncharacterized protein</fullName>
    </submittedName>
</protein>
<evidence type="ECO:0000313" key="2">
    <source>
        <dbReference type="Proteomes" id="UP000441336"/>
    </source>
</evidence>